<dbReference type="GO" id="GO:0050830">
    <property type="term" value="P:defense response to Gram-positive bacterium"/>
    <property type="evidence" value="ECO:0007669"/>
    <property type="project" value="TreeGrafter"/>
</dbReference>
<gene>
    <name evidence="4" type="ORF">AALO_G00211280</name>
</gene>
<feature type="signal peptide" evidence="2">
    <location>
        <begin position="1"/>
        <end position="17"/>
    </location>
</feature>
<dbReference type="GO" id="GO:0002720">
    <property type="term" value="P:positive regulation of cytokine production involved in immune response"/>
    <property type="evidence" value="ECO:0007669"/>
    <property type="project" value="TreeGrafter"/>
</dbReference>
<keyword evidence="5" id="KW-1185">Reference proteome</keyword>
<organism evidence="4 5">
    <name type="scientific">Alosa alosa</name>
    <name type="common">allis shad</name>
    <dbReference type="NCBI Taxonomy" id="278164"/>
    <lineage>
        <taxon>Eukaryota</taxon>
        <taxon>Metazoa</taxon>
        <taxon>Chordata</taxon>
        <taxon>Craniata</taxon>
        <taxon>Vertebrata</taxon>
        <taxon>Euteleostomi</taxon>
        <taxon>Actinopterygii</taxon>
        <taxon>Neopterygii</taxon>
        <taxon>Teleostei</taxon>
        <taxon>Clupei</taxon>
        <taxon>Clupeiformes</taxon>
        <taxon>Clupeoidei</taxon>
        <taxon>Clupeidae</taxon>
        <taxon>Alosa</taxon>
    </lineage>
</organism>
<reference evidence="4" key="1">
    <citation type="submission" date="2020-10" db="EMBL/GenBank/DDBJ databases">
        <title>Chromosome-scale genome assembly of the Allis shad, Alosa alosa.</title>
        <authorList>
            <person name="Margot Z."/>
            <person name="Christophe K."/>
            <person name="Cabau C."/>
            <person name="Louis A."/>
            <person name="Berthelot C."/>
            <person name="Parey E."/>
            <person name="Roest Crollius H."/>
            <person name="Montfort J."/>
            <person name="Robinson-Rechavi M."/>
            <person name="Bucao C."/>
            <person name="Bouchez O."/>
            <person name="Gislard M."/>
            <person name="Lluch J."/>
            <person name="Milhes M."/>
            <person name="Lampietro C."/>
            <person name="Lopez Roques C."/>
            <person name="Donnadieu C."/>
            <person name="Braasch I."/>
            <person name="Desvignes T."/>
            <person name="Postlethwait J."/>
            <person name="Bobe J."/>
            <person name="Guiguen Y."/>
        </authorList>
    </citation>
    <scope>NUCLEOTIDE SEQUENCE</scope>
    <source>
        <strain evidence="4">M-15738</strain>
        <tissue evidence="4">Blood</tissue>
    </source>
</reference>
<dbReference type="PROSITE" id="PS50050">
    <property type="entry name" value="TNFR_NGFR_2"/>
    <property type="match status" value="1"/>
</dbReference>
<dbReference type="GO" id="GO:0009897">
    <property type="term" value="C:external side of plasma membrane"/>
    <property type="evidence" value="ECO:0007669"/>
    <property type="project" value="TreeGrafter"/>
</dbReference>
<dbReference type="GO" id="GO:2000406">
    <property type="term" value="P:positive regulation of T cell migration"/>
    <property type="evidence" value="ECO:0007669"/>
    <property type="project" value="TreeGrafter"/>
</dbReference>
<comment type="caution">
    <text evidence="1">Lacks conserved residue(s) required for the propagation of feature annotation.</text>
</comment>
<evidence type="ECO:0000256" key="1">
    <source>
        <dbReference type="PROSITE-ProRule" id="PRU00206"/>
    </source>
</evidence>
<dbReference type="SMART" id="SM00208">
    <property type="entry name" value="TNFR"/>
    <property type="match status" value="3"/>
</dbReference>
<dbReference type="PANTHER" id="PTHR46838">
    <property type="entry name" value="TUMOR NECROSIS FACTOR RECEPTOR SUPERFAMILY MEMBER 14"/>
    <property type="match status" value="1"/>
</dbReference>
<dbReference type="Gene3D" id="2.10.50.10">
    <property type="entry name" value="Tumor Necrosis Factor Receptor, subunit A, domain 2"/>
    <property type="match status" value="3"/>
</dbReference>
<proteinExistence type="predicted"/>
<feature type="domain" description="TNFR-Cys" evidence="3">
    <location>
        <begin position="58"/>
        <end position="100"/>
    </location>
</feature>
<keyword evidence="2" id="KW-0732">Signal</keyword>
<feature type="chain" id="PRO_5043327669" description="TNFR-Cys domain-containing protein" evidence="2">
    <location>
        <begin position="18"/>
        <end position="162"/>
    </location>
</feature>
<evidence type="ECO:0000259" key="3">
    <source>
        <dbReference type="PROSITE" id="PS50050"/>
    </source>
</evidence>
<dbReference type="Pfam" id="PF00020">
    <property type="entry name" value="TNFR_c6"/>
    <property type="match status" value="1"/>
</dbReference>
<dbReference type="PROSITE" id="PS00652">
    <property type="entry name" value="TNFR_NGFR_1"/>
    <property type="match status" value="1"/>
</dbReference>
<dbReference type="GO" id="GO:0046642">
    <property type="term" value="P:negative regulation of alpha-beta T cell proliferation"/>
    <property type="evidence" value="ECO:0007669"/>
    <property type="project" value="TreeGrafter"/>
</dbReference>
<evidence type="ECO:0000313" key="5">
    <source>
        <dbReference type="Proteomes" id="UP000823561"/>
    </source>
</evidence>
<dbReference type="InterPro" id="IPR001368">
    <property type="entry name" value="TNFR/NGFR_Cys_rich_reg"/>
</dbReference>
<dbReference type="FunFam" id="2.10.50.10:FF:000007">
    <property type="entry name" value="TNF receptor superfamily member 14"/>
    <property type="match status" value="1"/>
</dbReference>
<dbReference type="Proteomes" id="UP000823561">
    <property type="component" value="Chromosome 16"/>
</dbReference>
<dbReference type="PANTHER" id="PTHR46838:SF1">
    <property type="entry name" value="TUMOR NECROSIS FACTOR RECEPTOR SUPERFAMILY MEMBER 14"/>
    <property type="match status" value="1"/>
</dbReference>
<comment type="caution">
    <text evidence="4">The sequence shown here is derived from an EMBL/GenBank/DDBJ whole genome shotgun (WGS) entry which is preliminary data.</text>
</comment>
<dbReference type="GO" id="GO:0050829">
    <property type="term" value="P:defense response to Gram-negative bacterium"/>
    <property type="evidence" value="ECO:0007669"/>
    <property type="project" value="TreeGrafter"/>
</dbReference>
<keyword evidence="1" id="KW-1015">Disulfide bond</keyword>
<sequence>MWILGIISVVFLTTGFGFNLHCGTDEYLTDQHMCCPLCEPGSYVLWQCDKSSLTACAPCPPSTYTDEPNGLLQCTACTVCDLKVGLKVKKTCSPTSDTLCEPIEGHWCTDPIKDGCRGAVEHTKCLSGQYIRQRGTASSDTACEACKHGRLSNGSLTSCRSQ</sequence>
<evidence type="ECO:0000256" key="2">
    <source>
        <dbReference type="SAM" id="SignalP"/>
    </source>
</evidence>
<name>A0AAV6G046_9TELE</name>
<dbReference type="SUPFAM" id="SSF57586">
    <property type="entry name" value="TNF receptor-like"/>
    <property type="match status" value="2"/>
</dbReference>
<feature type="disulfide bond" evidence="1">
    <location>
        <begin position="59"/>
        <end position="74"/>
    </location>
</feature>
<evidence type="ECO:0000313" key="4">
    <source>
        <dbReference type="EMBL" id="KAG5268320.1"/>
    </source>
</evidence>
<dbReference type="AlphaFoldDB" id="A0AAV6G046"/>
<feature type="repeat" description="TNFR-Cys" evidence="1">
    <location>
        <begin position="58"/>
        <end position="100"/>
    </location>
</feature>
<accession>A0AAV6G046</accession>
<protein>
    <recommendedName>
        <fullName evidence="3">TNFR-Cys domain-containing protein</fullName>
    </recommendedName>
</protein>
<dbReference type="EMBL" id="JADWDJ010000016">
    <property type="protein sequence ID" value="KAG5268320.1"/>
    <property type="molecule type" value="Genomic_DNA"/>
</dbReference>